<gene>
    <name evidence="2" type="ORF">GMARGA_LOCUS7464</name>
</gene>
<proteinExistence type="predicted"/>
<dbReference type="Proteomes" id="UP000789901">
    <property type="component" value="Unassembled WGS sequence"/>
</dbReference>
<feature type="compositionally biased region" description="Basic residues" evidence="1">
    <location>
        <begin position="44"/>
        <end position="54"/>
    </location>
</feature>
<comment type="caution">
    <text evidence="2">The sequence shown here is derived from an EMBL/GenBank/DDBJ whole genome shotgun (WGS) entry which is preliminary data.</text>
</comment>
<protein>
    <submittedName>
        <fullName evidence="2">42065_t:CDS:1</fullName>
    </submittedName>
</protein>
<feature type="region of interest" description="Disordered" evidence="1">
    <location>
        <begin position="36"/>
        <end position="80"/>
    </location>
</feature>
<sequence length="80" mass="8734">MSLSDKEITSDIDNIDSYVSNLDEVVNVDEVVQSGEIKSDVKKGRGKRSAHGNKKGSGSVYRSLHSDLKSHRSDVDVGKE</sequence>
<keyword evidence="3" id="KW-1185">Reference proteome</keyword>
<evidence type="ECO:0000313" key="2">
    <source>
        <dbReference type="EMBL" id="CAG8613207.1"/>
    </source>
</evidence>
<organism evidence="2 3">
    <name type="scientific">Gigaspora margarita</name>
    <dbReference type="NCBI Taxonomy" id="4874"/>
    <lineage>
        <taxon>Eukaryota</taxon>
        <taxon>Fungi</taxon>
        <taxon>Fungi incertae sedis</taxon>
        <taxon>Mucoromycota</taxon>
        <taxon>Glomeromycotina</taxon>
        <taxon>Glomeromycetes</taxon>
        <taxon>Diversisporales</taxon>
        <taxon>Gigasporaceae</taxon>
        <taxon>Gigaspora</taxon>
    </lineage>
</organism>
<name>A0ABN7UJL5_GIGMA</name>
<feature type="compositionally biased region" description="Basic and acidic residues" evidence="1">
    <location>
        <begin position="64"/>
        <end position="80"/>
    </location>
</feature>
<accession>A0ABN7UJL5</accession>
<dbReference type="EMBL" id="CAJVQB010003616">
    <property type="protein sequence ID" value="CAG8613207.1"/>
    <property type="molecule type" value="Genomic_DNA"/>
</dbReference>
<evidence type="ECO:0000256" key="1">
    <source>
        <dbReference type="SAM" id="MobiDB-lite"/>
    </source>
</evidence>
<evidence type="ECO:0000313" key="3">
    <source>
        <dbReference type="Proteomes" id="UP000789901"/>
    </source>
</evidence>
<reference evidence="2 3" key="1">
    <citation type="submission" date="2021-06" db="EMBL/GenBank/DDBJ databases">
        <authorList>
            <person name="Kallberg Y."/>
            <person name="Tangrot J."/>
            <person name="Rosling A."/>
        </authorList>
    </citation>
    <scope>NUCLEOTIDE SEQUENCE [LARGE SCALE GENOMIC DNA]</scope>
    <source>
        <strain evidence="2 3">120-4 pot B 10/14</strain>
    </source>
</reference>